<feature type="transmembrane region" description="Helical" evidence="5">
    <location>
        <begin position="233"/>
        <end position="256"/>
    </location>
</feature>
<reference evidence="6" key="1">
    <citation type="submission" date="2020-07" db="EMBL/GenBank/DDBJ databases">
        <title>The High-quality genome of the commercially important snow crab, Chionoecetes opilio.</title>
        <authorList>
            <person name="Jeong J.-H."/>
            <person name="Ryu S."/>
        </authorList>
    </citation>
    <scope>NUCLEOTIDE SEQUENCE</scope>
    <source>
        <strain evidence="6">MADBK_172401_WGS</strain>
        <tissue evidence="6">Digestive gland</tissue>
    </source>
</reference>
<keyword evidence="4 5" id="KW-0472">Membrane</keyword>
<dbReference type="InterPro" id="IPR036259">
    <property type="entry name" value="MFS_trans_sf"/>
</dbReference>
<evidence type="ECO:0000256" key="3">
    <source>
        <dbReference type="ARBA" id="ARBA00022989"/>
    </source>
</evidence>
<gene>
    <name evidence="6" type="ORF">GWK47_009945</name>
</gene>
<sequence>MSEDNAGVGVMVGGARLQEEGGRGSEDNAGVGVMVGGAGLQEEGGRGSNPAEGATSPPTVYRVYRRRWMVLTAVVLLNISNAGLWINIAPVAYKAASYFDVSLSDVNWFSLVFLFVSIPFCFIATLSVDQLGLKPAIQIGAILNSVGAVTRAAATAGLLPKQAEFPVCLAGQVVAAMAQPFLLFIPTKVSQSWFPETSRALSTTIMSMSNPLGILVTQVVSPLLVTEMKQIPILNYVFGGLAIFTQLVTLVCITRSKPPTPPSHSAERGERDRAPYMQQLKDTFTSPAYLLLVLGLGCGVALFTSLATVTQQILCPMGYDDVFSGVAMAVMILCGFVGSAVTSVAVDRTKAFTPIIKLFYACAAIFAVVMMEVRGRTQPSQYN</sequence>
<dbReference type="PANTHER" id="PTHR10924">
    <property type="entry name" value="MAJOR FACILITATOR SUPERFAMILY PROTEIN-RELATED"/>
    <property type="match status" value="1"/>
</dbReference>
<name>A0A8J4XXF5_CHIOP</name>
<dbReference type="GO" id="GO:0022857">
    <property type="term" value="F:transmembrane transporter activity"/>
    <property type="evidence" value="ECO:0007669"/>
    <property type="project" value="InterPro"/>
</dbReference>
<comment type="caution">
    <text evidence="6">The sequence shown here is derived from an EMBL/GenBank/DDBJ whole genome shotgun (WGS) entry which is preliminary data.</text>
</comment>
<feature type="transmembrane region" description="Helical" evidence="5">
    <location>
        <begin position="68"/>
        <end position="88"/>
    </location>
</feature>
<dbReference type="EMBL" id="JACEEZ010018938">
    <property type="protein sequence ID" value="KAG0716335.1"/>
    <property type="molecule type" value="Genomic_DNA"/>
</dbReference>
<dbReference type="GO" id="GO:0016020">
    <property type="term" value="C:membrane"/>
    <property type="evidence" value="ECO:0007669"/>
    <property type="project" value="UniProtKB-SubCell"/>
</dbReference>
<keyword evidence="2 5" id="KW-0812">Transmembrane</keyword>
<evidence type="ECO:0000256" key="5">
    <source>
        <dbReference type="SAM" id="Phobius"/>
    </source>
</evidence>
<dbReference type="AlphaFoldDB" id="A0A8J4XXF5"/>
<dbReference type="PANTHER" id="PTHR10924:SF6">
    <property type="entry name" value="SOLUTE CARRIER FAMILY 49 MEMBER A3"/>
    <property type="match status" value="1"/>
</dbReference>
<evidence type="ECO:0000256" key="1">
    <source>
        <dbReference type="ARBA" id="ARBA00004141"/>
    </source>
</evidence>
<keyword evidence="3 5" id="KW-1133">Transmembrane helix</keyword>
<evidence type="ECO:0000313" key="6">
    <source>
        <dbReference type="EMBL" id="KAG0716335.1"/>
    </source>
</evidence>
<proteinExistence type="predicted"/>
<dbReference type="InterPro" id="IPR049680">
    <property type="entry name" value="FLVCR1-2_SLC49-like"/>
</dbReference>
<evidence type="ECO:0000256" key="2">
    <source>
        <dbReference type="ARBA" id="ARBA00022692"/>
    </source>
</evidence>
<dbReference type="OrthoDB" id="422206at2759"/>
<organism evidence="6 7">
    <name type="scientific">Chionoecetes opilio</name>
    <name type="common">Atlantic snow crab</name>
    <name type="synonym">Cancer opilio</name>
    <dbReference type="NCBI Taxonomy" id="41210"/>
    <lineage>
        <taxon>Eukaryota</taxon>
        <taxon>Metazoa</taxon>
        <taxon>Ecdysozoa</taxon>
        <taxon>Arthropoda</taxon>
        <taxon>Crustacea</taxon>
        <taxon>Multicrustacea</taxon>
        <taxon>Malacostraca</taxon>
        <taxon>Eumalacostraca</taxon>
        <taxon>Eucarida</taxon>
        <taxon>Decapoda</taxon>
        <taxon>Pleocyemata</taxon>
        <taxon>Brachyura</taxon>
        <taxon>Eubrachyura</taxon>
        <taxon>Majoidea</taxon>
        <taxon>Majidae</taxon>
        <taxon>Chionoecetes</taxon>
    </lineage>
</organism>
<feature type="transmembrane region" description="Helical" evidence="5">
    <location>
        <begin position="351"/>
        <end position="371"/>
    </location>
</feature>
<feature type="transmembrane region" description="Helical" evidence="5">
    <location>
        <begin position="108"/>
        <end position="128"/>
    </location>
</feature>
<dbReference type="Pfam" id="PF07690">
    <property type="entry name" value="MFS_1"/>
    <property type="match status" value="1"/>
</dbReference>
<feature type="transmembrane region" description="Helical" evidence="5">
    <location>
        <begin position="322"/>
        <end position="345"/>
    </location>
</feature>
<dbReference type="InterPro" id="IPR011701">
    <property type="entry name" value="MFS"/>
</dbReference>
<keyword evidence="7" id="KW-1185">Reference proteome</keyword>
<dbReference type="Gene3D" id="1.20.1250.20">
    <property type="entry name" value="MFS general substrate transporter like domains"/>
    <property type="match status" value="1"/>
</dbReference>
<protein>
    <submittedName>
        <fullName evidence="6">Uncharacterized protein</fullName>
    </submittedName>
</protein>
<evidence type="ECO:0000313" key="7">
    <source>
        <dbReference type="Proteomes" id="UP000770661"/>
    </source>
</evidence>
<feature type="transmembrane region" description="Helical" evidence="5">
    <location>
        <begin position="165"/>
        <end position="185"/>
    </location>
</feature>
<dbReference type="Proteomes" id="UP000770661">
    <property type="component" value="Unassembled WGS sequence"/>
</dbReference>
<comment type="subcellular location">
    <subcellularLocation>
        <location evidence="1">Membrane</location>
        <topology evidence="1">Multi-pass membrane protein</topology>
    </subcellularLocation>
</comment>
<feature type="transmembrane region" description="Helical" evidence="5">
    <location>
        <begin position="288"/>
        <end position="310"/>
    </location>
</feature>
<feature type="transmembrane region" description="Helical" evidence="5">
    <location>
        <begin position="205"/>
        <end position="226"/>
    </location>
</feature>
<evidence type="ECO:0000256" key="4">
    <source>
        <dbReference type="ARBA" id="ARBA00023136"/>
    </source>
</evidence>
<accession>A0A8J4XXF5</accession>
<dbReference type="SUPFAM" id="SSF103473">
    <property type="entry name" value="MFS general substrate transporter"/>
    <property type="match status" value="1"/>
</dbReference>